<evidence type="ECO:0000313" key="3">
    <source>
        <dbReference type="Proteomes" id="UP000183287"/>
    </source>
</evidence>
<feature type="transmembrane region" description="Helical" evidence="1">
    <location>
        <begin position="66"/>
        <end position="84"/>
    </location>
</feature>
<evidence type="ECO:0000313" key="2">
    <source>
        <dbReference type="EMBL" id="SFM80840.1"/>
    </source>
</evidence>
<keyword evidence="1" id="KW-0812">Transmembrane</keyword>
<keyword evidence="3" id="KW-1185">Reference proteome</keyword>
<name>A0A1I4TW70_9PROT</name>
<sequence length="116" mass="13145">MQENSSGQFPNGSQATNYKHNNRIDKLMSMNAFIINHIKTLEMIGVIMRISNFTLVSWLGPESPFMFVWAINTLDSLLLTWCAFLRKDAAYTLLNIFWILMGVVVIARTVGFLGLA</sequence>
<proteinExistence type="predicted"/>
<evidence type="ECO:0000256" key="1">
    <source>
        <dbReference type="SAM" id="Phobius"/>
    </source>
</evidence>
<dbReference type="AlphaFoldDB" id="A0A1I4TW70"/>
<dbReference type="RefSeq" id="WP_218152116.1">
    <property type="nucleotide sequence ID" value="NZ_FOUB01000055.1"/>
</dbReference>
<dbReference type="Proteomes" id="UP000183287">
    <property type="component" value="Unassembled WGS sequence"/>
</dbReference>
<accession>A0A1I4TW70</accession>
<feature type="transmembrane region" description="Helical" evidence="1">
    <location>
        <begin position="96"/>
        <end position="115"/>
    </location>
</feature>
<protein>
    <submittedName>
        <fullName evidence="2">Uncharacterized protein</fullName>
    </submittedName>
</protein>
<keyword evidence="1" id="KW-1133">Transmembrane helix</keyword>
<feature type="transmembrane region" description="Helical" evidence="1">
    <location>
        <begin position="40"/>
        <end position="60"/>
    </location>
</feature>
<dbReference type="EMBL" id="FOUB01000055">
    <property type="protein sequence ID" value="SFM80840.1"/>
    <property type="molecule type" value="Genomic_DNA"/>
</dbReference>
<organism evidence="2 3">
    <name type="scientific">Nitrosomonas communis</name>
    <dbReference type="NCBI Taxonomy" id="44574"/>
    <lineage>
        <taxon>Bacteria</taxon>
        <taxon>Pseudomonadati</taxon>
        <taxon>Pseudomonadota</taxon>
        <taxon>Betaproteobacteria</taxon>
        <taxon>Nitrosomonadales</taxon>
        <taxon>Nitrosomonadaceae</taxon>
        <taxon>Nitrosomonas</taxon>
    </lineage>
</organism>
<keyword evidence="1" id="KW-0472">Membrane</keyword>
<reference evidence="3" key="1">
    <citation type="submission" date="2016-10" db="EMBL/GenBank/DDBJ databases">
        <authorList>
            <person name="Varghese N."/>
            <person name="Submissions S."/>
        </authorList>
    </citation>
    <scope>NUCLEOTIDE SEQUENCE [LARGE SCALE GENOMIC DNA]</scope>
    <source>
        <strain evidence="3">Nm44</strain>
    </source>
</reference>
<gene>
    <name evidence="2" type="ORF">SAMN05421863_105516</name>
</gene>